<dbReference type="InterPro" id="IPR025452">
    <property type="entry name" value="DUF4218"/>
</dbReference>
<proteinExistence type="predicted"/>
<dbReference type="PANTHER" id="PTHR48258">
    <property type="entry name" value="DUF4218 DOMAIN-CONTAINING PROTEIN-RELATED"/>
    <property type="match status" value="1"/>
</dbReference>
<reference evidence="2" key="1">
    <citation type="submission" date="2018-05" db="EMBL/GenBank/DDBJ databases">
        <title>Draft genome of Mucuna pruriens seed.</title>
        <authorList>
            <person name="Nnadi N.E."/>
            <person name="Vos R."/>
            <person name="Hasami M.H."/>
            <person name="Devisetty U.K."/>
            <person name="Aguiy J.C."/>
        </authorList>
    </citation>
    <scope>NUCLEOTIDE SEQUENCE [LARGE SCALE GENOMIC DNA]</scope>
    <source>
        <strain evidence="2">JCA_2017</strain>
    </source>
</reference>
<accession>A0A371EX44</accession>
<feature type="non-terminal residue" evidence="2">
    <location>
        <position position="1"/>
    </location>
</feature>
<evidence type="ECO:0000313" key="2">
    <source>
        <dbReference type="EMBL" id="RDX70630.1"/>
    </source>
</evidence>
<evidence type="ECO:0000313" key="3">
    <source>
        <dbReference type="Proteomes" id="UP000257109"/>
    </source>
</evidence>
<dbReference type="Pfam" id="PF13960">
    <property type="entry name" value="DUF4218"/>
    <property type="match status" value="1"/>
</dbReference>
<keyword evidence="3" id="KW-1185">Reference proteome</keyword>
<evidence type="ECO:0000259" key="1">
    <source>
        <dbReference type="Pfam" id="PF13960"/>
    </source>
</evidence>
<gene>
    <name evidence="2" type="ORF">CR513_50115</name>
</gene>
<sequence>MQSKRALVARHWSFQTFQTKSSLCIDQNLKSGKLHGMKSHNYHVFMQWLPHTAFDSLPMEDNIPMLLCKLEQIFLSTFFDSMEHLLIHLLYEARVGGLVQYCWMYHFERFLHFLKNKVKNKAKVEASICEAYLVEETSTLTSFYYPNKIETRRIRKPCNVDSGEGSSFTPPISIFNYP</sequence>
<comment type="caution">
    <text evidence="2">The sequence shown here is derived from an EMBL/GenBank/DDBJ whole genome shotgun (WGS) entry which is preliminary data.</text>
</comment>
<dbReference type="EMBL" id="QJKJ01011630">
    <property type="protein sequence ID" value="RDX70630.1"/>
    <property type="molecule type" value="Genomic_DNA"/>
</dbReference>
<dbReference type="AlphaFoldDB" id="A0A371EX44"/>
<organism evidence="2 3">
    <name type="scientific">Mucuna pruriens</name>
    <name type="common">Velvet bean</name>
    <name type="synonym">Dolichos pruriens</name>
    <dbReference type="NCBI Taxonomy" id="157652"/>
    <lineage>
        <taxon>Eukaryota</taxon>
        <taxon>Viridiplantae</taxon>
        <taxon>Streptophyta</taxon>
        <taxon>Embryophyta</taxon>
        <taxon>Tracheophyta</taxon>
        <taxon>Spermatophyta</taxon>
        <taxon>Magnoliopsida</taxon>
        <taxon>eudicotyledons</taxon>
        <taxon>Gunneridae</taxon>
        <taxon>Pentapetalae</taxon>
        <taxon>rosids</taxon>
        <taxon>fabids</taxon>
        <taxon>Fabales</taxon>
        <taxon>Fabaceae</taxon>
        <taxon>Papilionoideae</taxon>
        <taxon>50 kb inversion clade</taxon>
        <taxon>NPAAA clade</taxon>
        <taxon>indigoferoid/millettioid clade</taxon>
        <taxon>Phaseoleae</taxon>
        <taxon>Mucuna</taxon>
    </lineage>
</organism>
<name>A0A371EX44_MUCPR</name>
<dbReference type="Proteomes" id="UP000257109">
    <property type="component" value="Unassembled WGS sequence"/>
</dbReference>
<protein>
    <recommendedName>
        <fullName evidence="1">DUF4218 domain-containing protein</fullName>
    </recommendedName>
</protein>
<feature type="domain" description="DUF4218" evidence="1">
    <location>
        <begin position="59"/>
        <end position="157"/>
    </location>
</feature>
<dbReference type="OrthoDB" id="1100107at2759"/>
<dbReference type="PANTHER" id="PTHR48258:SF3">
    <property type="entry name" value="FK506-BINDING PROTEIN 4-LIKE ISOFORM X1"/>
    <property type="match status" value="1"/>
</dbReference>